<dbReference type="SMART" id="SM00645">
    <property type="entry name" value="Pept_C1"/>
    <property type="match status" value="1"/>
</dbReference>
<feature type="domain" description="Peptidase C1A papain C-terminal" evidence="5">
    <location>
        <begin position="158"/>
        <end position="384"/>
    </location>
</feature>
<evidence type="ECO:0000256" key="1">
    <source>
        <dbReference type="ARBA" id="ARBA00008455"/>
    </source>
</evidence>
<name>A0AAD1XE03_EUPCR</name>
<organism evidence="7 8">
    <name type="scientific">Euplotes crassus</name>
    <dbReference type="NCBI Taxonomy" id="5936"/>
    <lineage>
        <taxon>Eukaryota</taxon>
        <taxon>Sar</taxon>
        <taxon>Alveolata</taxon>
        <taxon>Ciliophora</taxon>
        <taxon>Intramacronucleata</taxon>
        <taxon>Spirotrichea</taxon>
        <taxon>Hypotrichia</taxon>
        <taxon>Euplotida</taxon>
        <taxon>Euplotidae</taxon>
        <taxon>Moneuplotes</taxon>
    </lineage>
</organism>
<keyword evidence="2" id="KW-0865">Zymogen</keyword>
<dbReference type="CDD" id="cd02248">
    <property type="entry name" value="Peptidase_C1A"/>
    <property type="match status" value="1"/>
</dbReference>
<dbReference type="InterPro" id="IPR025660">
    <property type="entry name" value="Pept_his_AS"/>
</dbReference>
<evidence type="ECO:0000259" key="6">
    <source>
        <dbReference type="SMART" id="SM00848"/>
    </source>
</evidence>
<evidence type="ECO:0000256" key="3">
    <source>
        <dbReference type="ARBA" id="ARBA00023157"/>
    </source>
</evidence>
<proteinExistence type="inferred from homology"/>
<dbReference type="Pfam" id="PF00112">
    <property type="entry name" value="Peptidase_C1"/>
    <property type="match status" value="1"/>
</dbReference>
<dbReference type="Gene3D" id="3.90.70.10">
    <property type="entry name" value="Cysteine proteinases"/>
    <property type="match status" value="1"/>
</dbReference>
<evidence type="ECO:0000256" key="4">
    <source>
        <dbReference type="SAM" id="SignalP"/>
    </source>
</evidence>
<protein>
    <submittedName>
        <fullName evidence="7">Uncharacterized protein</fullName>
    </submittedName>
</protein>
<keyword evidence="4" id="KW-0732">Signal</keyword>
<dbReference type="Proteomes" id="UP001295684">
    <property type="component" value="Unassembled WGS sequence"/>
</dbReference>
<dbReference type="InterPro" id="IPR013201">
    <property type="entry name" value="Prot_inhib_I29"/>
</dbReference>
<dbReference type="InterPro" id="IPR000169">
    <property type="entry name" value="Pept_cys_AS"/>
</dbReference>
<dbReference type="FunFam" id="3.90.70.10:FF:000332">
    <property type="entry name" value="Cathepsin L1"/>
    <property type="match status" value="1"/>
</dbReference>
<reference evidence="7" key="1">
    <citation type="submission" date="2023-07" db="EMBL/GenBank/DDBJ databases">
        <authorList>
            <consortium name="AG Swart"/>
            <person name="Singh M."/>
            <person name="Singh A."/>
            <person name="Seah K."/>
            <person name="Emmerich C."/>
        </authorList>
    </citation>
    <scope>NUCLEOTIDE SEQUENCE</scope>
    <source>
        <strain evidence="7">DP1</strain>
    </source>
</reference>
<keyword evidence="3" id="KW-1015">Disulfide bond</keyword>
<dbReference type="PANTHER" id="PTHR12411">
    <property type="entry name" value="CYSTEINE PROTEASE FAMILY C1-RELATED"/>
    <property type="match status" value="1"/>
</dbReference>
<evidence type="ECO:0000313" key="7">
    <source>
        <dbReference type="EMBL" id="CAI2371065.1"/>
    </source>
</evidence>
<dbReference type="InterPro" id="IPR038765">
    <property type="entry name" value="Papain-like_cys_pep_sf"/>
</dbReference>
<dbReference type="GO" id="GO:0008234">
    <property type="term" value="F:cysteine-type peptidase activity"/>
    <property type="evidence" value="ECO:0007669"/>
    <property type="project" value="InterPro"/>
</dbReference>
<comment type="similarity">
    <text evidence="1">Belongs to the peptidase C1 family.</text>
</comment>
<keyword evidence="8" id="KW-1185">Reference proteome</keyword>
<evidence type="ECO:0000259" key="5">
    <source>
        <dbReference type="SMART" id="SM00645"/>
    </source>
</evidence>
<dbReference type="InterPro" id="IPR000668">
    <property type="entry name" value="Peptidase_C1A_C"/>
</dbReference>
<feature type="chain" id="PRO_5042212447" evidence="4">
    <location>
        <begin position="18"/>
        <end position="386"/>
    </location>
</feature>
<accession>A0AAD1XE03</accession>
<dbReference type="Pfam" id="PF08246">
    <property type="entry name" value="Inhibitor_I29"/>
    <property type="match status" value="1"/>
</dbReference>
<gene>
    <name evidence="7" type="ORF">ECRASSUSDP1_LOCUS12385</name>
</gene>
<dbReference type="PROSITE" id="PS00139">
    <property type="entry name" value="THIOL_PROTEASE_CYS"/>
    <property type="match status" value="1"/>
</dbReference>
<evidence type="ECO:0000256" key="2">
    <source>
        <dbReference type="ARBA" id="ARBA00023145"/>
    </source>
</evidence>
<evidence type="ECO:0000313" key="8">
    <source>
        <dbReference type="Proteomes" id="UP001295684"/>
    </source>
</evidence>
<dbReference type="InterPro" id="IPR013128">
    <property type="entry name" value="Peptidase_C1A"/>
</dbReference>
<comment type="caution">
    <text evidence="7">The sequence shown here is derived from an EMBL/GenBank/DDBJ whole genome shotgun (WGS) entry which is preliminary data.</text>
</comment>
<dbReference type="EMBL" id="CAMPGE010012289">
    <property type="protein sequence ID" value="CAI2371065.1"/>
    <property type="molecule type" value="Genomic_DNA"/>
</dbReference>
<dbReference type="SMART" id="SM00848">
    <property type="entry name" value="Inhibitor_I29"/>
    <property type="match status" value="1"/>
</dbReference>
<sequence length="386" mass="43332">MKNSVFVSLLISALVVGFIVVTYDEDSFMTTMYTSGFIGDSADITEAEFQQAFSDFLAKYRKSYVNSYEFENRYLIFRDNYQLISDHNLNSEHIGFTLDINEFADLRKDEFQDRYLGYKAPPLSHRINKKLEKMNSMDDFQLPSLESLLESKKTEEEPFEDFTWVGTGKVQKVKNQGSCGSCWAFSAIGAVESAYAIAHDTDALNLSEQQLVDCARPQGNQGCQGGWMDSAFEYAEESYLCTEEEYPYKGKNNDCQLTEADLTCEDKVHVADFVDVTPNSKAALRDALDKGPVSVAIDASSPFFQFYKRGIVRYLCGTTLNHGVLAVGYGHGDGLFKFLDDVDYFVIKNSWGSSWGDHGYVKIRAKDNKHGGTCGVLQQPSYPVVA</sequence>
<dbReference type="SUPFAM" id="SSF54001">
    <property type="entry name" value="Cysteine proteinases"/>
    <property type="match status" value="1"/>
</dbReference>
<dbReference type="AlphaFoldDB" id="A0AAD1XE03"/>
<dbReference type="PROSITE" id="PS00639">
    <property type="entry name" value="THIOL_PROTEASE_HIS"/>
    <property type="match status" value="1"/>
</dbReference>
<feature type="signal peptide" evidence="4">
    <location>
        <begin position="1"/>
        <end position="17"/>
    </location>
</feature>
<dbReference type="InterPro" id="IPR039417">
    <property type="entry name" value="Peptidase_C1A_papain-like"/>
</dbReference>
<dbReference type="PRINTS" id="PR00705">
    <property type="entry name" value="PAPAIN"/>
</dbReference>
<feature type="domain" description="Cathepsin propeptide inhibitor" evidence="6">
    <location>
        <begin position="53"/>
        <end position="111"/>
    </location>
</feature>
<dbReference type="GO" id="GO:0006508">
    <property type="term" value="P:proteolysis"/>
    <property type="evidence" value="ECO:0007669"/>
    <property type="project" value="InterPro"/>
</dbReference>